<dbReference type="InterPro" id="IPR005142">
    <property type="entry name" value="eRF1_3"/>
</dbReference>
<comment type="pathway">
    <text evidence="2">Amino-acid biosynthesis; L-phenylalanine biosynthesis; phenylpyruvate from prephenate: step 1/1.</text>
</comment>
<dbReference type="FunFam" id="3.40.190.10:FF:000034">
    <property type="entry name" value="Chorismate mutase/prephenate dehydratase"/>
    <property type="match status" value="1"/>
</dbReference>
<evidence type="ECO:0000256" key="12">
    <source>
        <dbReference type="SAM" id="MobiDB-lite"/>
    </source>
</evidence>
<keyword evidence="9" id="KW-0584">Phenylalanine biosynthesis</keyword>
<proteinExistence type="inferred from homology"/>
<comment type="subcellular location">
    <subcellularLocation>
        <location evidence="1">Cytoplasm</location>
    </subcellularLocation>
</comment>
<dbReference type="InterPro" id="IPR005141">
    <property type="entry name" value="eRF1_2"/>
</dbReference>
<dbReference type="InterPro" id="IPR045865">
    <property type="entry name" value="ACT-like_dom_sf"/>
</dbReference>
<dbReference type="FunFam" id="3.30.70.260:FF:000066">
    <property type="entry name" value="Chorismate mutase/prephenate dehydratase"/>
    <property type="match status" value="1"/>
</dbReference>
<dbReference type="HOGENOM" id="CLU_267069_0_0_1"/>
<evidence type="ECO:0000256" key="6">
    <source>
        <dbReference type="ARBA" id="ARBA00022605"/>
    </source>
</evidence>
<dbReference type="SUPFAM" id="SSF53850">
    <property type="entry name" value="Periplasmic binding protein-like II"/>
    <property type="match status" value="1"/>
</dbReference>
<evidence type="ECO:0000256" key="4">
    <source>
        <dbReference type="ARBA" id="ARBA00013147"/>
    </source>
</evidence>
<dbReference type="InterPro" id="IPR029064">
    <property type="entry name" value="Ribosomal_eL30-like_sf"/>
</dbReference>
<dbReference type="PANTHER" id="PTHR10113">
    <property type="entry name" value="PEPTIDE CHAIN RELEASE FACTOR SUBUNIT 1"/>
    <property type="match status" value="1"/>
</dbReference>
<dbReference type="Pfam" id="PF03465">
    <property type="entry name" value="eRF1_3"/>
    <property type="match status" value="1"/>
</dbReference>
<organism evidence="15 16">
    <name type="scientific">Sclerotinia borealis (strain F-4128)</name>
    <dbReference type="NCBI Taxonomy" id="1432307"/>
    <lineage>
        <taxon>Eukaryota</taxon>
        <taxon>Fungi</taxon>
        <taxon>Dikarya</taxon>
        <taxon>Ascomycota</taxon>
        <taxon>Pezizomycotina</taxon>
        <taxon>Leotiomycetes</taxon>
        <taxon>Helotiales</taxon>
        <taxon>Sclerotiniaceae</taxon>
        <taxon>Sclerotinia</taxon>
    </lineage>
</organism>
<keyword evidence="6" id="KW-0028">Amino-acid biosynthesis</keyword>
<feature type="domain" description="ACT" evidence="14">
    <location>
        <begin position="763"/>
        <end position="841"/>
    </location>
</feature>
<dbReference type="SUPFAM" id="SSF53137">
    <property type="entry name" value="Translational machinery components"/>
    <property type="match status" value="1"/>
</dbReference>
<sequence length="1237" mass="137470">MSDAQANEAEKNIEIWKVKKLIKRLEAARGNGTSMISLIIPPKDQVSRAAKMLAEEYGTASNIKSRVNRQSVLSAITSTQQRLKLYNKVPPNGLVVYCGEILTSEGKERRVNIDFEPFRPINTSLYLCDNKFHTEALAELLEDDQKFGFIIMDGNGALFGTLSGNTRDVIHKFSVDLPKKHGRGGQSALRFARLREEKRHNYVRKVAELAVQNFITTDKVNVAGIILAGSADFKNDLNQSDLFDNRLATKVIKVVDVSYGGENGFNQAIELSAETLSNVKFIQEKKLIGKYFEEISQDTGRICYGVEDTLKALELGAVEILIVFENLEINRWVLKDSNGVQTTLHTTKKTEASNREQFMDKETGQEMEVVSSESFLEWIAEKYRDFGTTLEFVSDRSSEGNQFVKGFGGIGGLLRYKVNFEQLAEVDDDDDYYDGMLQFDALASGEEPTPVEPSSQILSHRPGAVQQTTPAQPASAGVGLRGNTGNTRPSPLRLLPNICLGFSRSESQQAHKPRTKQSNHVPLKPPFTFMITGSEEPDNYTHLNCDKAALGCFDKEKYEYQPAIGIPDVFEAVQSGKAELGVVPFENSTNGAVIFTLELLADRHDLYKDVTICGEAYLDVSHCLLGYVSKADSPVMSGTCTPTTSTPSPVKPKTTPRSSLNHIQRIYTHPQAYGQCEAFLGTYLKGVERLDASSTSKAAEIVKADKTGTSAAIASSLAADVHGLDILAKGIEDREDNTTRFLVLRKGVDTSATKVNVAAKSMITFTIDHRTPGALADVLDCFRRYQVNLTSINSRPTKVVPFQYIFFVEFEGSKLSDPGGKVAGALDSLEKYTKNWRWLGSWEDKLVDRKNLFAINRPLISSTHTRKSSLQSILHKELTARQPNIIYDYLTPTPSHLLNISLEDFIPPSCYPANFTGSGSALPYASIRGRDECSDTSLLPQSHHLVYFSPRISNNALLPDGTDPFQSPGPPFVRCMWSGGSVSFNTTSEKQLRLDNMRAACIERIVDVSVKGNEGDEKVFVNVERRVCIADFGDDPHTNPDEESGAIASGKYSGNDQHSMADQRLLRHYHVDNNDNIGRASLVESRNLVFMRQAVLPAKGYLDRPRKILKPTREPDFDVRRTPSRSLLFRFSALTFNAHLIHLDPQHCRDIEGHRNLLLHGPLSLVLMLSVLRSQLRPGEMIKKFNYRNLAPLYVDEELRVCVWKNTNGNSKYEVWIEGKEGGYAVKGSAVVGPLDI</sequence>
<dbReference type="GO" id="GO:0018444">
    <property type="term" value="C:translation release factor complex"/>
    <property type="evidence" value="ECO:0007669"/>
    <property type="project" value="UniProtKB-ARBA"/>
</dbReference>
<comment type="caution">
    <text evidence="15">The sequence shown here is derived from an EMBL/GenBank/DDBJ whole genome shotgun (WGS) entry which is preliminary data.</text>
</comment>
<dbReference type="NCBIfam" id="TIGR03676">
    <property type="entry name" value="aRF1_eRF1"/>
    <property type="match status" value="1"/>
</dbReference>
<dbReference type="Gene3D" id="3.10.129.10">
    <property type="entry name" value="Hotdog Thioesterase"/>
    <property type="match status" value="1"/>
</dbReference>
<evidence type="ECO:0000256" key="10">
    <source>
        <dbReference type="ARBA" id="ARBA00023239"/>
    </source>
</evidence>
<dbReference type="Gene3D" id="3.30.70.260">
    <property type="match status" value="1"/>
</dbReference>
<evidence type="ECO:0000256" key="9">
    <source>
        <dbReference type="ARBA" id="ARBA00023222"/>
    </source>
</evidence>
<feature type="domain" description="Prephenate dehydratase" evidence="13">
    <location>
        <begin position="530"/>
        <end position="746"/>
    </location>
</feature>
<evidence type="ECO:0000313" key="16">
    <source>
        <dbReference type="Proteomes" id="UP000019487"/>
    </source>
</evidence>
<dbReference type="STRING" id="1432307.W9CGK0"/>
<dbReference type="Pfam" id="PF03463">
    <property type="entry name" value="eRF1_1"/>
    <property type="match status" value="1"/>
</dbReference>
<reference evidence="15 16" key="1">
    <citation type="journal article" date="2014" name="Genome Announc.">
        <title>Draft genome sequence of Sclerotinia borealis, a psychrophilic plant pathogenic fungus.</title>
        <authorList>
            <person name="Mardanov A.V."/>
            <person name="Beletsky A.V."/>
            <person name="Kadnikov V.V."/>
            <person name="Ignatov A.N."/>
            <person name="Ravin N.V."/>
        </authorList>
    </citation>
    <scope>NUCLEOTIDE SEQUENCE [LARGE SCALE GENOMIC DNA]</scope>
    <source>
        <strain evidence="16">F-4157</strain>
    </source>
</reference>
<dbReference type="FunFam" id="3.30.960.10:FF:000001">
    <property type="entry name" value="Eukaryotic peptide chain release factor subunit 1"/>
    <property type="match status" value="1"/>
</dbReference>
<dbReference type="EMBL" id="AYSA01000213">
    <property type="protein sequence ID" value="ESZ94996.1"/>
    <property type="molecule type" value="Genomic_DNA"/>
</dbReference>
<dbReference type="SUPFAM" id="SSF55315">
    <property type="entry name" value="L30e-like"/>
    <property type="match status" value="1"/>
</dbReference>
<feature type="region of interest" description="Disordered" evidence="12">
    <location>
        <begin position="466"/>
        <end position="488"/>
    </location>
</feature>
<dbReference type="Gene3D" id="3.30.960.10">
    <property type="entry name" value="eRF1 domain 1"/>
    <property type="match status" value="1"/>
</dbReference>
<protein>
    <recommendedName>
        <fullName evidence="4">prephenate dehydratase</fullName>
        <ecNumber evidence="4">4.2.1.51</ecNumber>
    </recommendedName>
</protein>
<dbReference type="Gene3D" id="3.30.420.60">
    <property type="entry name" value="eRF1 domain 2"/>
    <property type="match status" value="1"/>
</dbReference>
<evidence type="ECO:0000313" key="15">
    <source>
        <dbReference type="EMBL" id="ESZ94996.1"/>
    </source>
</evidence>
<evidence type="ECO:0000256" key="3">
    <source>
        <dbReference type="ARBA" id="ARBA00005326"/>
    </source>
</evidence>
<dbReference type="GO" id="GO:0009094">
    <property type="term" value="P:L-phenylalanine biosynthetic process"/>
    <property type="evidence" value="ECO:0007669"/>
    <property type="project" value="UniProtKB-KW"/>
</dbReference>
<dbReference type="SMART" id="SM01194">
    <property type="entry name" value="eRF1_1"/>
    <property type="match status" value="1"/>
</dbReference>
<feature type="region of interest" description="Disordered" evidence="12">
    <location>
        <begin position="1032"/>
        <end position="1056"/>
    </location>
</feature>
<dbReference type="SUPFAM" id="SSF55021">
    <property type="entry name" value="ACT-like"/>
    <property type="match status" value="1"/>
</dbReference>
<keyword evidence="5" id="KW-0963">Cytoplasm</keyword>
<feature type="region of interest" description="Disordered" evidence="12">
    <location>
        <begin position="638"/>
        <end position="657"/>
    </location>
</feature>
<keyword evidence="10" id="KW-0456">Lyase</keyword>
<dbReference type="PROSITE" id="PS51671">
    <property type="entry name" value="ACT"/>
    <property type="match status" value="1"/>
</dbReference>
<dbReference type="InterPro" id="IPR004403">
    <property type="entry name" value="Peptide_chain-rel_eRF1/aRF1"/>
</dbReference>
<evidence type="ECO:0000256" key="8">
    <source>
        <dbReference type="ARBA" id="ARBA00023141"/>
    </source>
</evidence>
<dbReference type="Proteomes" id="UP000019487">
    <property type="component" value="Unassembled WGS sequence"/>
</dbReference>
<dbReference type="EC" id="4.2.1.51" evidence="4"/>
<dbReference type="GO" id="GO:0003747">
    <property type="term" value="F:translation release factor activity"/>
    <property type="evidence" value="ECO:0007669"/>
    <property type="project" value="InterPro"/>
</dbReference>
<comment type="catalytic activity">
    <reaction evidence="11">
        <text>prephenate + H(+) = 3-phenylpyruvate + CO2 + H2O</text>
        <dbReference type="Rhea" id="RHEA:21648"/>
        <dbReference type="ChEBI" id="CHEBI:15377"/>
        <dbReference type="ChEBI" id="CHEBI:15378"/>
        <dbReference type="ChEBI" id="CHEBI:16526"/>
        <dbReference type="ChEBI" id="CHEBI:18005"/>
        <dbReference type="ChEBI" id="CHEBI:29934"/>
        <dbReference type="EC" id="4.2.1.51"/>
    </reaction>
</comment>
<dbReference type="AlphaFoldDB" id="W9CGK0"/>
<dbReference type="InterPro" id="IPR024049">
    <property type="entry name" value="eRF1_1_sf"/>
</dbReference>
<evidence type="ECO:0000259" key="13">
    <source>
        <dbReference type="PROSITE" id="PS51171"/>
    </source>
</evidence>
<evidence type="ECO:0000256" key="7">
    <source>
        <dbReference type="ARBA" id="ARBA00022917"/>
    </source>
</evidence>
<dbReference type="GO" id="GO:0004664">
    <property type="term" value="F:prephenate dehydratase activity"/>
    <property type="evidence" value="ECO:0007669"/>
    <property type="project" value="UniProtKB-EC"/>
</dbReference>
<dbReference type="SUPFAM" id="SSF55481">
    <property type="entry name" value="N-terminal domain of eukaryotic peptide chain release factor subunit 1, ERF1"/>
    <property type="match status" value="1"/>
</dbReference>
<dbReference type="OrthoDB" id="3257538at2759"/>
<dbReference type="PROSITE" id="PS51171">
    <property type="entry name" value="PREPHENATE_DEHYDR_3"/>
    <property type="match status" value="1"/>
</dbReference>
<dbReference type="FunFam" id="3.30.420.60:FF:000001">
    <property type="entry name" value="Eukaryotic peptide chain release factor subunit 1"/>
    <property type="match status" value="1"/>
</dbReference>
<dbReference type="FunFam" id="3.30.1330.30:FF:000006">
    <property type="entry name" value="Peptide chain release factor subunit 1"/>
    <property type="match status" value="1"/>
</dbReference>
<dbReference type="CDD" id="cd13532">
    <property type="entry name" value="PBP2_PDT_like"/>
    <property type="match status" value="1"/>
</dbReference>
<keyword evidence="8" id="KW-0057">Aromatic amino acid biosynthesis</keyword>
<dbReference type="InterPro" id="IPR029069">
    <property type="entry name" value="HotDog_dom_sf"/>
</dbReference>
<dbReference type="Pfam" id="PF03464">
    <property type="entry name" value="eRF1_2"/>
    <property type="match status" value="1"/>
</dbReference>
<dbReference type="Gene3D" id="3.30.1330.30">
    <property type="match status" value="1"/>
</dbReference>
<evidence type="ECO:0000256" key="1">
    <source>
        <dbReference type="ARBA" id="ARBA00004496"/>
    </source>
</evidence>
<dbReference type="Gene3D" id="3.40.190.10">
    <property type="entry name" value="Periplasmic binding protein-like II"/>
    <property type="match status" value="2"/>
</dbReference>
<comment type="similarity">
    <text evidence="3">Belongs to the eukaryotic release factor 1 family.</text>
</comment>
<dbReference type="InterPro" id="IPR005140">
    <property type="entry name" value="eRF1_Pelota-like_N"/>
</dbReference>
<accession>W9CGK0</accession>
<name>W9CGK0_SCLBF</name>
<dbReference type="Pfam" id="PF00800">
    <property type="entry name" value="PDT"/>
    <property type="match status" value="1"/>
</dbReference>
<dbReference type="InterPro" id="IPR001086">
    <property type="entry name" value="Preph_deHydtase"/>
</dbReference>
<evidence type="ECO:0000256" key="2">
    <source>
        <dbReference type="ARBA" id="ARBA00004741"/>
    </source>
</evidence>
<evidence type="ECO:0000259" key="14">
    <source>
        <dbReference type="PROSITE" id="PS51671"/>
    </source>
</evidence>
<evidence type="ECO:0000256" key="5">
    <source>
        <dbReference type="ARBA" id="ARBA00022490"/>
    </source>
</evidence>
<dbReference type="SUPFAM" id="SSF54637">
    <property type="entry name" value="Thioesterase/thiol ester dehydrase-isomerase"/>
    <property type="match status" value="1"/>
</dbReference>
<keyword evidence="16" id="KW-1185">Reference proteome</keyword>
<dbReference type="InterPro" id="IPR042226">
    <property type="entry name" value="eFR1_2_sf"/>
</dbReference>
<dbReference type="CDD" id="cd04905">
    <property type="entry name" value="ACT_CM-PDT"/>
    <property type="match status" value="1"/>
</dbReference>
<keyword evidence="7" id="KW-0648">Protein biosynthesis</keyword>
<gene>
    <name evidence="15" type="ORF">SBOR_4616</name>
</gene>
<evidence type="ECO:0000256" key="11">
    <source>
        <dbReference type="ARBA" id="ARBA00047848"/>
    </source>
</evidence>
<dbReference type="InterPro" id="IPR002912">
    <property type="entry name" value="ACT_dom"/>
</dbReference>